<comment type="pathway">
    <text evidence="7">Protein modification; lipoprotein biosynthesis (diacylglyceryl transfer).</text>
</comment>
<feature type="binding site" evidence="7">
    <location>
        <position position="141"/>
    </location>
    <ligand>
        <name>a 1,2-diacyl-sn-glycero-3-phospho-(1'-sn-glycerol)</name>
        <dbReference type="ChEBI" id="CHEBI:64716"/>
    </ligand>
</feature>
<evidence type="ECO:0000256" key="1">
    <source>
        <dbReference type="ARBA" id="ARBA00007150"/>
    </source>
</evidence>
<sequence length="321" mass="34633">MDLAHLPSPSTGVLHLGPIPLRAYAFCIILGVFVAVWLGNRRWVARGGQQGVIADVAVWAVPFGLVGGRLYHVLTSPDAYFGDQGEPVRALYVWEGGLGIWGAVALGGVGAWIGCRRHRVSFPAFADAVAPGLALAQAIGRWGNWFNQELYGRPTTLPWGLEIDRAHRPPGMPGIATYHPTFLYESLWNIGVAALVLWAAARFRLGHGRAFALYVAAYTVGRFWTEYLRIDEAHTFLGLRLNDWTSVLVFLGAVVCLVVSARRHPGIEDVARPPGEGGGGQADEPRLADASAGLAPGRREAHHHDEAGGLDRDNVESGGTR</sequence>
<keyword evidence="3 7" id="KW-0808">Transferase</keyword>
<accession>A0ABV8TG19</accession>
<comment type="catalytic activity">
    <reaction evidence="7">
        <text>L-cysteinyl-[prolipoprotein] + a 1,2-diacyl-sn-glycero-3-phospho-(1'-sn-glycerol) = an S-1,2-diacyl-sn-glyceryl-L-cysteinyl-[prolipoprotein] + sn-glycerol 1-phosphate + H(+)</text>
        <dbReference type="Rhea" id="RHEA:56712"/>
        <dbReference type="Rhea" id="RHEA-COMP:14679"/>
        <dbReference type="Rhea" id="RHEA-COMP:14680"/>
        <dbReference type="ChEBI" id="CHEBI:15378"/>
        <dbReference type="ChEBI" id="CHEBI:29950"/>
        <dbReference type="ChEBI" id="CHEBI:57685"/>
        <dbReference type="ChEBI" id="CHEBI:64716"/>
        <dbReference type="ChEBI" id="CHEBI:140658"/>
        <dbReference type="EC" id="2.5.1.145"/>
    </reaction>
</comment>
<protein>
    <recommendedName>
        <fullName evidence="7">Phosphatidylglycerol--prolipoprotein diacylglyceryl transferase</fullName>
        <ecNumber evidence="7">2.5.1.145</ecNumber>
    </recommendedName>
</protein>
<feature type="region of interest" description="Disordered" evidence="8">
    <location>
        <begin position="268"/>
        <end position="321"/>
    </location>
</feature>
<dbReference type="PANTHER" id="PTHR30589">
    <property type="entry name" value="PROLIPOPROTEIN DIACYLGLYCERYL TRANSFERASE"/>
    <property type="match status" value="1"/>
</dbReference>
<evidence type="ECO:0000313" key="9">
    <source>
        <dbReference type="EMBL" id="MFC4329478.1"/>
    </source>
</evidence>
<evidence type="ECO:0000256" key="2">
    <source>
        <dbReference type="ARBA" id="ARBA00022475"/>
    </source>
</evidence>
<evidence type="ECO:0000313" key="10">
    <source>
        <dbReference type="Proteomes" id="UP001595824"/>
    </source>
</evidence>
<evidence type="ECO:0000256" key="3">
    <source>
        <dbReference type="ARBA" id="ARBA00022679"/>
    </source>
</evidence>
<comment type="similarity">
    <text evidence="1 7">Belongs to the Lgt family.</text>
</comment>
<dbReference type="Pfam" id="PF01790">
    <property type="entry name" value="LGT"/>
    <property type="match status" value="1"/>
</dbReference>
<evidence type="ECO:0000256" key="7">
    <source>
        <dbReference type="HAMAP-Rule" id="MF_01147"/>
    </source>
</evidence>
<feature type="compositionally biased region" description="Basic and acidic residues" evidence="8">
    <location>
        <begin position="297"/>
        <end position="315"/>
    </location>
</feature>
<keyword evidence="2 7" id="KW-1003">Cell membrane</keyword>
<comment type="caution">
    <text evidence="9">The sequence shown here is derived from an EMBL/GenBank/DDBJ whole genome shotgun (WGS) entry which is preliminary data.</text>
</comment>
<dbReference type="Proteomes" id="UP001595824">
    <property type="component" value="Unassembled WGS sequence"/>
</dbReference>
<proteinExistence type="inferred from homology"/>
<feature type="transmembrane region" description="Helical" evidence="7">
    <location>
        <begin position="52"/>
        <end position="71"/>
    </location>
</feature>
<name>A0ABV8TG19_9ACTN</name>
<dbReference type="NCBIfam" id="TIGR00544">
    <property type="entry name" value="lgt"/>
    <property type="match status" value="1"/>
</dbReference>
<keyword evidence="10" id="KW-1185">Reference proteome</keyword>
<evidence type="ECO:0000256" key="6">
    <source>
        <dbReference type="ARBA" id="ARBA00023136"/>
    </source>
</evidence>
<feature type="transmembrane region" description="Helical" evidence="7">
    <location>
        <begin position="182"/>
        <end position="201"/>
    </location>
</feature>
<dbReference type="EC" id="2.5.1.145" evidence="7"/>
<dbReference type="PANTHER" id="PTHR30589:SF0">
    <property type="entry name" value="PHOSPHATIDYLGLYCEROL--PROLIPOPROTEIN DIACYLGLYCERYL TRANSFERASE"/>
    <property type="match status" value="1"/>
</dbReference>
<feature type="transmembrane region" description="Helical" evidence="7">
    <location>
        <begin position="20"/>
        <end position="40"/>
    </location>
</feature>
<evidence type="ECO:0000256" key="4">
    <source>
        <dbReference type="ARBA" id="ARBA00022692"/>
    </source>
</evidence>
<feature type="transmembrane region" description="Helical" evidence="7">
    <location>
        <begin position="91"/>
        <end position="113"/>
    </location>
</feature>
<comment type="function">
    <text evidence="7">Catalyzes the transfer of the diacylglyceryl group from phosphatidylglycerol to the sulfhydryl group of the N-terminal cysteine of a prolipoprotein, the first step in the formation of mature lipoproteins.</text>
</comment>
<feature type="transmembrane region" description="Helical" evidence="7">
    <location>
        <begin position="208"/>
        <end position="224"/>
    </location>
</feature>
<keyword evidence="5 7" id="KW-1133">Transmembrane helix</keyword>
<gene>
    <name evidence="7 9" type="primary">lgt</name>
    <name evidence="9" type="ORF">ACFPC0_17065</name>
</gene>
<dbReference type="PROSITE" id="PS01311">
    <property type="entry name" value="LGT"/>
    <property type="match status" value="1"/>
</dbReference>
<dbReference type="RefSeq" id="WP_381739969.1">
    <property type="nucleotide sequence ID" value="NZ_JBHSDP010000015.1"/>
</dbReference>
<evidence type="ECO:0000256" key="8">
    <source>
        <dbReference type="SAM" id="MobiDB-lite"/>
    </source>
</evidence>
<evidence type="ECO:0000256" key="5">
    <source>
        <dbReference type="ARBA" id="ARBA00022989"/>
    </source>
</evidence>
<keyword evidence="6 7" id="KW-0472">Membrane</keyword>
<dbReference type="GO" id="GO:0008961">
    <property type="term" value="F:phosphatidylglycerol-prolipoprotein diacylglyceryl transferase activity"/>
    <property type="evidence" value="ECO:0007669"/>
    <property type="project" value="UniProtKB-EC"/>
</dbReference>
<dbReference type="InterPro" id="IPR001640">
    <property type="entry name" value="Lgt"/>
</dbReference>
<dbReference type="HAMAP" id="MF_01147">
    <property type="entry name" value="Lgt"/>
    <property type="match status" value="1"/>
</dbReference>
<feature type="transmembrane region" description="Helical" evidence="7">
    <location>
        <begin position="120"/>
        <end position="140"/>
    </location>
</feature>
<organism evidence="9 10">
    <name type="scientific">Streptomyces andamanensis</name>
    <dbReference type="NCBI Taxonomy" id="1565035"/>
    <lineage>
        <taxon>Bacteria</taxon>
        <taxon>Bacillati</taxon>
        <taxon>Actinomycetota</taxon>
        <taxon>Actinomycetes</taxon>
        <taxon>Kitasatosporales</taxon>
        <taxon>Streptomycetaceae</taxon>
        <taxon>Streptomyces</taxon>
    </lineage>
</organism>
<dbReference type="EMBL" id="JBHSDP010000015">
    <property type="protein sequence ID" value="MFC4329478.1"/>
    <property type="molecule type" value="Genomic_DNA"/>
</dbReference>
<comment type="subcellular location">
    <subcellularLocation>
        <location evidence="7">Cell membrane</location>
        <topology evidence="7">Multi-pass membrane protein</topology>
    </subcellularLocation>
</comment>
<keyword evidence="4 7" id="KW-0812">Transmembrane</keyword>
<reference evidence="10" key="1">
    <citation type="journal article" date="2019" name="Int. J. Syst. Evol. Microbiol.">
        <title>The Global Catalogue of Microorganisms (GCM) 10K type strain sequencing project: providing services to taxonomists for standard genome sequencing and annotation.</title>
        <authorList>
            <consortium name="The Broad Institute Genomics Platform"/>
            <consortium name="The Broad Institute Genome Sequencing Center for Infectious Disease"/>
            <person name="Wu L."/>
            <person name="Ma J."/>
        </authorList>
    </citation>
    <scope>NUCLEOTIDE SEQUENCE [LARGE SCALE GENOMIC DNA]</scope>
    <source>
        <strain evidence="10">PCU 347</strain>
    </source>
</reference>
<feature type="transmembrane region" description="Helical" evidence="7">
    <location>
        <begin position="244"/>
        <end position="262"/>
    </location>
</feature>